<dbReference type="SUPFAM" id="SSF103515">
    <property type="entry name" value="Autotransporter"/>
    <property type="match status" value="1"/>
</dbReference>
<dbReference type="InterPro" id="IPR011050">
    <property type="entry name" value="Pectin_lyase_fold/virulence"/>
</dbReference>
<reference evidence="1 2" key="1">
    <citation type="submission" date="2019-01" db="EMBL/GenBank/DDBJ databases">
        <title>Sphingomonas mucosissima sp. nov. and Sphingomonas desiccabilis sp. nov., from biological soil crusts in the Colorado Plateau, USA.</title>
        <authorList>
            <person name="Zhu D."/>
        </authorList>
    </citation>
    <scope>NUCLEOTIDE SEQUENCE [LARGE SCALE GENOMIC DNA]</scope>
    <source>
        <strain evidence="1 2">CP1D</strain>
    </source>
</reference>
<dbReference type="Proteomes" id="UP000292347">
    <property type="component" value="Unassembled WGS sequence"/>
</dbReference>
<gene>
    <name evidence="1" type="ORF">EO081_13750</name>
</gene>
<dbReference type="Pfam" id="PF03797">
    <property type="entry name" value="Autotransporter"/>
    <property type="match status" value="1"/>
</dbReference>
<sequence>MTRSSSSDARARSLKMLSSGARRLRSALAVGTCLSGSTAALLLASQAQAAAPARARVAPTLGLARHLPPIALKPAAADLPIDPTLVVPKAAGDVTAAAAAGPDYDRGITVVTRGDAAVNVGNVTAQPGEAGIAVSAGGTATVNAGVVTTGGDVAQGIVVDADGDIVIDATQVTTDGVRSDGIAATSSSGDILINAGAIASSGVDSIGAIAVSQYGGASITVGDVTSGGQGVLAGSGAATSITAGTIESVGRGIVAVGGKASVYADSVTTSGDGAAGVSVQVNQVPYGTVSDSRLIVDVGSVATSGADAIGINVNNNGFENSFTYFDQVTTAGDGSTGVRINAPSNSIIVAKGGDITTTGDGAAGMVVRAVGFAFLTVGDINTTGDYSAGMALLNDNSSSTVTIGNISTRGLGSTGVLAVSNGRGSLTDITADSVSTLGDRAAGIAAYSYATNSDVAINVGSVATSGAYSDGISVITRATNGDISITAGSVKTEDQRSLGIYTYSYDGDVNIDVETVTGGGIFTSASYGDVAIGVGTLNADHDYYNGIGVFARDGRATVAFDTVQTDALNSGGVFAQGVDVVITGDSATTLGDRSQALVASGGNDAIIDVSTIRTEGFASYGATANGTTARITVDEVETFGDYSAGLSAISGIPPIFGGPPVYDPERTAEISVSGSVITHGNYSGAVFLQSDGSLAAHLGERVSTEGNYAAGIRTQSFGNQVIDGGTDVTTSGNSSSAVLASSMGRDVTIEVGDISTSGDSSLGIYARTSDSRNYGWTGNIDITAGDIDTAGVGSIGVYAINSTIGGTTSVTADSITTAAEGALGILGVSVTSDVTIDVGSIATSGDMALGAYAFASAGSTRVTVGDLSTGGTDAVGVLAIGRNTQVTATGNVSTTGDGALGLYAVGLEGTATITANNITTTGNAAAAIRGYALNAGVAVTVGGAVSTSGAESDGVQVAGIGPLSVTNNGEITTAGEAASGIFVTANPDNFSAVTVTNAGGIATTGGDADAILAIGHGSLSITSTGTISASGEGSNGIAAAITPFVPQSPPPPYGGGPVVPLSTGLVGAQPLAVGGGGTAAAAAGNILSIDAADVSVSGDDATAILAYSYSGDIRITAGTIAASGAGTIGINVEAANGGADLSVGKLTSTGLGVRSLASGDNTVTVTGAVRTPNQVAIDATSSDGAVAVSIAAGGSVVGGGRYDPADPTSATGGHSIVLSGRTGATVTNAGTIGVAGNGFAIFAPDSADTPALSAVRITNSGRIEGGVRLTGLADRIDNSGTFGINRNSDFGAGDDLFVNSGTLLFLDPAGGAATTPRSFSLLGLERFENSGGLIDLRNDVAGDTLTLPGGYVGAGNARLGIDVADGTTDKLVIGGAATGSTAILLNIDAADARLLTGENTVVALGAASAADAFTLADTSVGLIDYSLTFDGASNSYRLSSRAGTAVRRLTRIEEATRNIWNQAAAAVSTRWTQERDAPGAGRSLWGQMFGSVVKQGAGDAAPELAYRQNFYGAQIGVDLAGGETARFGVTGGYRASTLNLRNSAAKAKFDTFGIGAYGSVRAGVLFANLLGQYDRHSIDVRDETTGASFRDSVNGNTVGVQVEAGARLGSGSFFVEPMATLAWQNSSIDTITALRQSIEFDGSDAVTGKLGARVGGTFDLGATSSIFYARANYVHAFSGDGGLLFRSGSASEAIAGRRLVDHGEAALGLNLAFGGALDGFVQGDAVFGGDRSGGGGRVGLRYRF</sequence>
<dbReference type="Gene3D" id="2.160.20.20">
    <property type="match status" value="3"/>
</dbReference>
<dbReference type="RefSeq" id="WP_129342616.1">
    <property type="nucleotide sequence ID" value="NZ_JACIDD010000003.1"/>
</dbReference>
<dbReference type="PROSITE" id="PS51208">
    <property type="entry name" value="AUTOTRANSPORTER"/>
    <property type="match status" value="1"/>
</dbReference>
<dbReference type="NCBIfam" id="TIGR01414">
    <property type="entry name" value="autotrans_barl"/>
    <property type="match status" value="1"/>
</dbReference>
<dbReference type="EMBL" id="SDPT01000003">
    <property type="protein sequence ID" value="RXZ30268.1"/>
    <property type="molecule type" value="Genomic_DNA"/>
</dbReference>
<dbReference type="InterPro" id="IPR006315">
    <property type="entry name" value="OM_autotransptr_brl_dom"/>
</dbReference>
<protein>
    <submittedName>
        <fullName evidence="1">Autotransporter outer membrane beta-barrel domain-containing protein</fullName>
    </submittedName>
</protein>
<dbReference type="InterPro" id="IPR036709">
    <property type="entry name" value="Autotransporte_beta_dom_sf"/>
</dbReference>
<dbReference type="Gene3D" id="2.40.128.130">
    <property type="entry name" value="Autotransporter beta-domain"/>
    <property type="match status" value="1"/>
</dbReference>
<dbReference type="SUPFAM" id="SSF51126">
    <property type="entry name" value="Pectin lyase-like"/>
    <property type="match status" value="1"/>
</dbReference>
<organism evidence="1 2">
    <name type="scientific">Sphingomonas desiccabilis</name>
    <dbReference type="NCBI Taxonomy" id="429134"/>
    <lineage>
        <taxon>Bacteria</taxon>
        <taxon>Pseudomonadati</taxon>
        <taxon>Pseudomonadota</taxon>
        <taxon>Alphaproteobacteria</taxon>
        <taxon>Sphingomonadales</taxon>
        <taxon>Sphingomonadaceae</taxon>
        <taxon>Sphingomonas</taxon>
    </lineage>
</organism>
<name>A0A4Q2IQC3_9SPHN</name>
<dbReference type="InterPro" id="IPR012332">
    <property type="entry name" value="Autotransporter_pectin_lyase_C"/>
</dbReference>
<evidence type="ECO:0000313" key="1">
    <source>
        <dbReference type="EMBL" id="RXZ30268.1"/>
    </source>
</evidence>
<evidence type="ECO:0000313" key="2">
    <source>
        <dbReference type="Proteomes" id="UP000292347"/>
    </source>
</evidence>
<dbReference type="InterPro" id="IPR005546">
    <property type="entry name" value="Autotransporte_beta"/>
</dbReference>
<dbReference type="OrthoDB" id="7622012at2"/>
<dbReference type="GO" id="GO:0019867">
    <property type="term" value="C:outer membrane"/>
    <property type="evidence" value="ECO:0007669"/>
    <property type="project" value="InterPro"/>
</dbReference>
<proteinExistence type="predicted"/>
<comment type="caution">
    <text evidence="1">The sequence shown here is derived from an EMBL/GenBank/DDBJ whole genome shotgun (WGS) entry which is preliminary data.</text>
</comment>
<dbReference type="SMART" id="SM00869">
    <property type="entry name" value="Autotransporter"/>
    <property type="match status" value="1"/>
</dbReference>
<accession>A0A4Q2IQC3</accession>
<keyword evidence="2" id="KW-1185">Reference proteome</keyword>